<keyword evidence="8" id="KW-0804">Transcription</keyword>
<keyword evidence="3" id="KW-0217">Developmental protein</keyword>
<dbReference type="Pfam" id="PF00292">
    <property type="entry name" value="PAX"/>
    <property type="match status" value="1"/>
</dbReference>
<evidence type="ECO:0000256" key="7">
    <source>
        <dbReference type="ARBA" id="ARBA00023155"/>
    </source>
</evidence>
<dbReference type="PROSITE" id="PS51057">
    <property type="entry name" value="PAIRED_2"/>
    <property type="match status" value="1"/>
</dbReference>
<evidence type="ECO:0000256" key="6">
    <source>
        <dbReference type="ARBA" id="ARBA00023125"/>
    </source>
</evidence>
<evidence type="ECO:0000256" key="2">
    <source>
        <dbReference type="ARBA" id="ARBA00005733"/>
    </source>
</evidence>
<evidence type="ECO:0000256" key="5">
    <source>
        <dbReference type="ARBA" id="ARBA00023015"/>
    </source>
</evidence>
<dbReference type="PRINTS" id="PR00027">
    <property type="entry name" value="PAIREDBOX"/>
</dbReference>
<name>A0AAR5QEG9_DENPD</name>
<dbReference type="GeneID" id="109545389"/>
<dbReference type="PANTHER" id="PTHR45636:SF49">
    <property type="entry name" value="PAIRED BOX PROTEIN 3 HOMOLOG"/>
    <property type="match status" value="1"/>
</dbReference>
<feature type="region of interest" description="Disordered" evidence="12">
    <location>
        <begin position="153"/>
        <end position="180"/>
    </location>
</feature>
<keyword evidence="6 10" id="KW-0238">DNA-binding</keyword>
<evidence type="ECO:0000256" key="1">
    <source>
        <dbReference type="ARBA" id="ARBA00004123"/>
    </source>
</evidence>
<evidence type="ECO:0000256" key="12">
    <source>
        <dbReference type="SAM" id="MobiDB-lite"/>
    </source>
</evidence>
<comment type="similarity">
    <text evidence="2">Belongs to the paired homeobox family.</text>
</comment>
<dbReference type="SUPFAM" id="SSF46689">
    <property type="entry name" value="Homeodomain-like"/>
    <property type="match status" value="2"/>
</dbReference>
<dbReference type="PROSITE" id="PS50071">
    <property type="entry name" value="HOMEOBOX_2"/>
    <property type="match status" value="1"/>
</dbReference>
<evidence type="ECO:0000256" key="10">
    <source>
        <dbReference type="PROSITE-ProRule" id="PRU00108"/>
    </source>
</evidence>
<evidence type="ECO:0000256" key="3">
    <source>
        <dbReference type="ARBA" id="ARBA00022473"/>
    </source>
</evidence>
<feature type="domain" description="Paired" evidence="14">
    <location>
        <begin position="50"/>
        <end position="197"/>
    </location>
</feature>
<reference evidence="15" key="2">
    <citation type="submission" date="2024-08" db="UniProtKB">
        <authorList>
            <consortium name="EnsemblMetazoa"/>
        </authorList>
    </citation>
    <scope>IDENTIFICATION</scope>
</reference>
<dbReference type="PANTHER" id="PTHR45636">
    <property type="entry name" value="PAIRED BOX PROTEIN PAX-6-RELATED-RELATED"/>
    <property type="match status" value="1"/>
</dbReference>
<dbReference type="EnsemblMetazoa" id="XM_019916056.1">
    <property type="protein sequence ID" value="XP_019771615.1"/>
    <property type="gene ID" value="LOC109545389"/>
</dbReference>
<dbReference type="InterPro" id="IPR001523">
    <property type="entry name" value="Paired_dom"/>
</dbReference>
<keyword evidence="5" id="KW-0805">Transcription regulation</keyword>
<evidence type="ECO:0000256" key="4">
    <source>
        <dbReference type="ARBA" id="ARBA00022724"/>
    </source>
</evidence>
<evidence type="ECO:0000313" key="15">
    <source>
        <dbReference type="EnsemblMetazoa" id="XP_019771615.1"/>
    </source>
</evidence>
<dbReference type="GO" id="GO:0005634">
    <property type="term" value="C:nucleus"/>
    <property type="evidence" value="ECO:0007669"/>
    <property type="project" value="UniProtKB-SubCell"/>
</dbReference>
<evidence type="ECO:0000256" key="9">
    <source>
        <dbReference type="ARBA" id="ARBA00023242"/>
    </source>
</evidence>
<evidence type="ECO:0000313" key="16">
    <source>
        <dbReference type="Proteomes" id="UP000019118"/>
    </source>
</evidence>
<organism evidence="15 16">
    <name type="scientific">Dendroctonus ponderosae</name>
    <name type="common">Mountain pine beetle</name>
    <dbReference type="NCBI Taxonomy" id="77166"/>
    <lineage>
        <taxon>Eukaryota</taxon>
        <taxon>Metazoa</taxon>
        <taxon>Ecdysozoa</taxon>
        <taxon>Arthropoda</taxon>
        <taxon>Hexapoda</taxon>
        <taxon>Insecta</taxon>
        <taxon>Pterygota</taxon>
        <taxon>Neoptera</taxon>
        <taxon>Endopterygota</taxon>
        <taxon>Coleoptera</taxon>
        <taxon>Polyphaga</taxon>
        <taxon>Cucujiformia</taxon>
        <taxon>Curculionidae</taxon>
        <taxon>Scolytinae</taxon>
        <taxon>Dendroctonus</taxon>
    </lineage>
</organism>
<comment type="subcellular location">
    <subcellularLocation>
        <location evidence="1 10 11">Nucleus</location>
    </subcellularLocation>
</comment>
<keyword evidence="4" id="KW-0563">Paired box</keyword>
<evidence type="ECO:0000259" key="13">
    <source>
        <dbReference type="PROSITE" id="PS50071"/>
    </source>
</evidence>
<protein>
    <recommendedName>
        <fullName evidence="17">Paired domain-containing protein</fullName>
    </recommendedName>
</protein>
<dbReference type="SMART" id="SM00389">
    <property type="entry name" value="HOX"/>
    <property type="match status" value="1"/>
</dbReference>
<dbReference type="CDD" id="cd00086">
    <property type="entry name" value="homeodomain"/>
    <property type="match status" value="1"/>
</dbReference>
<proteinExistence type="inferred from homology"/>
<dbReference type="InterPro" id="IPR001356">
    <property type="entry name" value="HD"/>
</dbReference>
<dbReference type="InterPro" id="IPR043565">
    <property type="entry name" value="PAX_fam"/>
</dbReference>
<dbReference type="Gene3D" id="1.10.10.60">
    <property type="entry name" value="Homeodomain-like"/>
    <property type="match status" value="1"/>
</dbReference>
<keyword evidence="7 10" id="KW-0371">Homeobox</keyword>
<dbReference type="GO" id="GO:0000981">
    <property type="term" value="F:DNA-binding transcription factor activity, RNA polymerase II-specific"/>
    <property type="evidence" value="ECO:0007669"/>
    <property type="project" value="InterPro"/>
</dbReference>
<dbReference type="Pfam" id="PF00046">
    <property type="entry name" value="Homeodomain"/>
    <property type="match status" value="1"/>
</dbReference>
<feature type="DNA-binding region" description="Homeobox" evidence="10">
    <location>
        <begin position="188"/>
        <end position="247"/>
    </location>
</feature>
<sequence length="371" mass="41296">MNEFVCAYLRQWKSSWLTRHKSDSWSIFLFKFLKMDLFVNENAVQLYPQGQQRVNQLGGIFVNGRPLSLEKRAKILQLAKTGVRPCKISKALRVSHGCVSKILNRYQETGSLQPGVIGGSKSGKTTAKMENGTCKENSSSSVSYVYGLLEGKPEGAEGKTHSPDTGVGTSESDQDGHLGPCCDLPLKKRRTRTVFTPGQLESLEAVFAKNQYPDVYKRDELAGKTRLTEARVQVWFSNRRARFRKQWNQQTLPVQCGAPNVNFQNKYSNLWAAGHNDYLPVASTPSKTAMMQWQWSNSPLSNPQFPMYDIQYQTPNSSHPNLSNSTISTALPIGPQNACYAAPTYHSYPTIAPTCTMTGLQQGSYSMDGLG</sequence>
<reference evidence="16" key="1">
    <citation type="journal article" date="2013" name="Genome Biol.">
        <title>Draft genome of the mountain pine beetle, Dendroctonus ponderosae Hopkins, a major forest pest.</title>
        <authorList>
            <person name="Keeling C.I."/>
            <person name="Yuen M.M."/>
            <person name="Liao N.Y."/>
            <person name="Docking T.R."/>
            <person name="Chan S.K."/>
            <person name="Taylor G.A."/>
            <person name="Palmquist D.L."/>
            <person name="Jackman S.D."/>
            <person name="Nguyen A."/>
            <person name="Li M."/>
            <person name="Henderson H."/>
            <person name="Janes J.K."/>
            <person name="Zhao Y."/>
            <person name="Pandoh P."/>
            <person name="Moore R."/>
            <person name="Sperling F.A."/>
            <person name="Huber D.P."/>
            <person name="Birol I."/>
            <person name="Jones S.J."/>
            <person name="Bohlmann J."/>
        </authorList>
    </citation>
    <scope>NUCLEOTIDE SEQUENCE</scope>
</reference>
<dbReference type="FunFam" id="1.10.10.60:FF:000679">
    <property type="entry name" value="Homeobox protein aristaless"/>
    <property type="match status" value="1"/>
</dbReference>
<keyword evidence="9 10" id="KW-0539">Nucleus</keyword>
<dbReference type="KEGG" id="dpa:109545389"/>
<evidence type="ECO:0000256" key="8">
    <source>
        <dbReference type="ARBA" id="ARBA00023163"/>
    </source>
</evidence>
<dbReference type="GO" id="GO:0000978">
    <property type="term" value="F:RNA polymerase II cis-regulatory region sequence-specific DNA binding"/>
    <property type="evidence" value="ECO:0007669"/>
    <property type="project" value="TreeGrafter"/>
</dbReference>
<dbReference type="InterPro" id="IPR009057">
    <property type="entry name" value="Homeodomain-like_sf"/>
</dbReference>
<feature type="compositionally biased region" description="Basic and acidic residues" evidence="12">
    <location>
        <begin position="153"/>
        <end position="162"/>
    </location>
</feature>
<evidence type="ECO:0000256" key="11">
    <source>
        <dbReference type="RuleBase" id="RU000682"/>
    </source>
</evidence>
<dbReference type="SMART" id="SM00351">
    <property type="entry name" value="PAX"/>
    <property type="match status" value="1"/>
</dbReference>
<dbReference type="InterPro" id="IPR043182">
    <property type="entry name" value="PAIRED_DNA-bd_dom"/>
</dbReference>
<feature type="domain" description="Homeobox" evidence="13">
    <location>
        <begin position="186"/>
        <end position="246"/>
    </location>
</feature>
<accession>A0AAR5QEG9</accession>
<keyword evidence="16" id="KW-1185">Reference proteome</keyword>
<evidence type="ECO:0000259" key="14">
    <source>
        <dbReference type="PROSITE" id="PS51057"/>
    </source>
</evidence>
<evidence type="ECO:0008006" key="17">
    <source>
        <dbReference type="Google" id="ProtNLM"/>
    </source>
</evidence>
<dbReference type="Gene3D" id="1.10.10.10">
    <property type="entry name" value="Winged helix-like DNA-binding domain superfamily/Winged helix DNA-binding domain"/>
    <property type="match status" value="1"/>
</dbReference>
<dbReference type="PROSITE" id="PS00034">
    <property type="entry name" value="PAIRED_1"/>
    <property type="match status" value="1"/>
</dbReference>
<dbReference type="PROSITE" id="PS00027">
    <property type="entry name" value="HOMEOBOX_1"/>
    <property type="match status" value="1"/>
</dbReference>
<dbReference type="InterPro" id="IPR017970">
    <property type="entry name" value="Homeobox_CS"/>
</dbReference>
<dbReference type="Proteomes" id="UP000019118">
    <property type="component" value="Unassembled WGS sequence"/>
</dbReference>
<dbReference type="AlphaFoldDB" id="A0AAR5QEG9"/>
<dbReference type="InterPro" id="IPR036388">
    <property type="entry name" value="WH-like_DNA-bd_sf"/>
</dbReference>